<protein>
    <submittedName>
        <fullName evidence="2">Uncharacterized protein</fullName>
    </submittedName>
</protein>
<dbReference type="EMBL" id="FOVP01000004">
    <property type="protein sequence ID" value="SFN54041.1"/>
    <property type="molecule type" value="Genomic_DNA"/>
</dbReference>
<dbReference type="Proteomes" id="UP000198599">
    <property type="component" value="Unassembled WGS sequence"/>
</dbReference>
<dbReference type="RefSeq" id="WP_092835361.1">
    <property type="nucleotide sequence ID" value="NZ_FOVP01000004.1"/>
</dbReference>
<keyword evidence="3" id="KW-1185">Reference proteome</keyword>
<accession>A0A1I4ZUY5</accession>
<dbReference type="AlphaFoldDB" id="A0A1I4ZUY5"/>
<evidence type="ECO:0000313" key="2">
    <source>
        <dbReference type="EMBL" id="SFN54041.1"/>
    </source>
</evidence>
<evidence type="ECO:0000256" key="1">
    <source>
        <dbReference type="SAM" id="MobiDB-lite"/>
    </source>
</evidence>
<proteinExistence type="predicted"/>
<sequence>MGSDTILDAKQRVSRRFLGQAGIHGIGLHPDASDTISAYRSPRPGQRTSEADQMDGPEAAFDDDPLVEELRREAHPIKIEVHDDDAPEI</sequence>
<name>A0A1I4ZUY5_9RHOB</name>
<feature type="compositionally biased region" description="Acidic residues" evidence="1">
    <location>
        <begin position="52"/>
        <end position="61"/>
    </location>
</feature>
<evidence type="ECO:0000313" key="3">
    <source>
        <dbReference type="Proteomes" id="UP000198599"/>
    </source>
</evidence>
<reference evidence="3" key="1">
    <citation type="submission" date="2016-10" db="EMBL/GenBank/DDBJ databases">
        <authorList>
            <person name="Varghese N."/>
            <person name="Submissions S."/>
        </authorList>
    </citation>
    <scope>NUCLEOTIDE SEQUENCE [LARGE SCALE GENOMIC DNA]</scope>
    <source>
        <strain evidence="3">DSM 28463</strain>
    </source>
</reference>
<dbReference type="STRING" id="1005928.SAMN04487859_104136"/>
<gene>
    <name evidence="2" type="ORF">SAMN04487859_104136</name>
</gene>
<organism evidence="2 3">
    <name type="scientific">Roseovarius lutimaris</name>
    <dbReference type="NCBI Taxonomy" id="1005928"/>
    <lineage>
        <taxon>Bacteria</taxon>
        <taxon>Pseudomonadati</taxon>
        <taxon>Pseudomonadota</taxon>
        <taxon>Alphaproteobacteria</taxon>
        <taxon>Rhodobacterales</taxon>
        <taxon>Roseobacteraceae</taxon>
        <taxon>Roseovarius</taxon>
    </lineage>
</organism>
<feature type="region of interest" description="Disordered" evidence="1">
    <location>
        <begin position="24"/>
        <end position="61"/>
    </location>
</feature>